<evidence type="ECO:0000313" key="4">
    <source>
        <dbReference type="Proteomes" id="UP001169492"/>
    </source>
</evidence>
<keyword evidence="3" id="KW-1185">Reference proteome</keyword>
<organism evidence="1 4">
    <name type="scientific">Pseudidiomarina terrestris</name>
    <dbReference type="NCBI Taxonomy" id="2820060"/>
    <lineage>
        <taxon>Bacteria</taxon>
        <taxon>Pseudomonadati</taxon>
        <taxon>Pseudomonadota</taxon>
        <taxon>Gammaproteobacteria</taxon>
        <taxon>Alteromonadales</taxon>
        <taxon>Idiomarinaceae</taxon>
        <taxon>Pseudidiomarina</taxon>
    </lineage>
</organism>
<dbReference type="Proteomes" id="UP001169491">
    <property type="component" value="Unassembled WGS sequence"/>
</dbReference>
<dbReference type="Gene3D" id="3.40.50.150">
    <property type="entry name" value="Vaccinia Virus protein VP39"/>
    <property type="match status" value="1"/>
</dbReference>
<evidence type="ECO:0000313" key="2">
    <source>
        <dbReference type="EMBL" id="MDN7129606.1"/>
    </source>
</evidence>
<reference evidence="3 4" key="1">
    <citation type="submission" date="2021-03" db="EMBL/GenBank/DDBJ databases">
        <title>Pseudidiomarina terrestris, a new bacterium isolated from saline soil.</title>
        <authorList>
            <person name="Galisteo C."/>
            <person name="De La Haba R."/>
            <person name="Sanchez-Porro C."/>
            <person name="Ventosa A."/>
        </authorList>
    </citation>
    <scope>NUCLEOTIDE SEQUENCE [LARGE SCALE GENOMIC DNA]</scope>
    <source>
        <strain evidence="1 4">1APP75-32.1</strain>
        <strain evidence="3">1APR75-15</strain>
        <strain evidence="2">1ASR75-15</strain>
    </source>
</reference>
<protein>
    <submittedName>
        <fullName evidence="1">Class I SAM-dependent methyltransferase</fullName>
    </submittedName>
</protein>
<dbReference type="EMBL" id="JAGGJC010000002">
    <property type="protein sequence ID" value="MDN7129606.1"/>
    <property type="molecule type" value="Genomic_DNA"/>
</dbReference>
<dbReference type="InterPro" id="IPR029063">
    <property type="entry name" value="SAM-dependent_MTases_sf"/>
</dbReference>
<dbReference type="GO" id="GO:0032259">
    <property type="term" value="P:methylation"/>
    <property type="evidence" value="ECO:0007669"/>
    <property type="project" value="UniProtKB-KW"/>
</dbReference>
<accession>A0AAW7R2D5</accession>
<gene>
    <name evidence="1" type="ORF">J6I90_08500</name>
    <name evidence="2" type="ORF">J6I92_06960</name>
</gene>
<evidence type="ECO:0000313" key="3">
    <source>
        <dbReference type="Proteomes" id="UP001169491"/>
    </source>
</evidence>
<dbReference type="GO" id="GO:0008168">
    <property type="term" value="F:methyltransferase activity"/>
    <property type="evidence" value="ECO:0007669"/>
    <property type="project" value="UniProtKB-KW"/>
</dbReference>
<dbReference type="SUPFAM" id="SSF53335">
    <property type="entry name" value="S-adenosyl-L-methionine-dependent methyltransferases"/>
    <property type="match status" value="1"/>
</dbReference>
<comment type="caution">
    <text evidence="1">The sequence shown here is derived from an EMBL/GenBank/DDBJ whole genome shotgun (WGS) entry which is preliminary data.</text>
</comment>
<keyword evidence="1" id="KW-0808">Transferase</keyword>
<name>A0AAW7R2D5_9GAMM</name>
<proteinExistence type="predicted"/>
<dbReference type="AlphaFoldDB" id="A0AAW7R2D5"/>
<dbReference type="Proteomes" id="UP001169492">
    <property type="component" value="Unassembled WGS sequence"/>
</dbReference>
<evidence type="ECO:0000313" key="1">
    <source>
        <dbReference type="EMBL" id="MDN7124921.1"/>
    </source>
</evidence>
<dbReference type="EMBL" id="JAGGJB010000004">
    <property type="protein sequence ID" value="MDN7124921.1"/>
    <property type="molecule type" value="Genomic_DNA"/>
</dbReference>
<sequence>MFYCQRRGLLSGREFWRCRSCQLIQVAPAQRLSPSEEKAIYDLHENDPDDPGYRRFLARCLTPLQPRLQPGAKGLDFGCGPGPALAAMLNSAGFPCTTYDIYYAPYPERLRKTYDFITCTEVIEHLAEPAVILAQLSACLRPGGLLALMTKRWHNLEQFKGWSYRNDPTHISFFHADSFRWLAAHWQLEIEYDQQDVVLLRKPA</sequence>
<dbReference type="Pfam" id="PF13489">
    <property type="entry name" value="Methyltransf_23"/>
    <property type="match status" value="1"/>
</dbReference>
<keyword evidence="1" id="KW-0489">Methyltransferase</keyword>